<accession>A0ABW6RSW2</accession>
<dbReference type="Pfam" id="PF09084">
    <property type="entry name" value="NMT1"/>
    <property type="match status" value="1"/>
</dbReference>
<dbReference type="InterPro" id="IPR015168">
    <property type="entry name" value="SsuA/THI5"/>
</dbReference>
<organism evidence="2 3">
    <name type="scientific">Nocardia jiangxiensis</name>
    <dbReference type="NCBI Taxonomy" id="282685"/>
    <lineage>
        <taxon>Bacteria</taxon>
        <taxon>Bacillati</taxon>
        <taxon>Actinomycetota</taxon>
        <taxon>Actinomycetes</taxon>
        <taxon>Mycobacteriales</taxon>
        <taxon>Nocardiaceae</taxon>
        <taxon>Nocardia</taxon>
    </lineage>
</organism>
<dbReference type="EMBL" id="JBIAQY010000001">
    <property type="protein sequence ID" value="MFF3566483.1"/>
    <property type="molecule type" value="Genomic_DNA"/>
</dbReference>
<dbReference type="Proteomes" id="UP001601992">
    <property type="component" value="Unassembled WGS sequence"/>
</dbReference>
<protein>
    <submittedName>
        <fullName evidence="2">ABC transporter substrate-binding protein</fullName>
    </submittedName>
</protein>
<dbReference type="Gene3D" id="3.40.190.10">
    <property type="entry name" value="Periplasmic binding protein-like II"/>
    <property type="match status" value="2"/>
</dbReference>
<comment type="caution">
    <text evidence="2">The sequence shown here is derived from an EMBL/GenBank/DDBJ whole genome shotgun (WGS) entry which is preliminary data.</text>
</comment>
<evidence type="ECO:0000313" key="2">
    <source>
        <dbReference type="EMBL" id="MFF3566483.1"/>
    </source>
</evidence>
<feature type="domain" description="SsuA/THI5-like" evidence="1">
    <location>
        <begin position="51"/>
        <end position="151"/>
    </location>
</feature>
<dbReference type="SUPFAM" id="SSF53850">
    <property type="entry name" value="Periplasmic binding protein-like II"/>
    <property type="match status" value="1"/>
</dbReference>
<evidence type="ECO:0000313" key="3">
    <source>
        <dbReference type="Proteomes" id="UP001601992"/>
    </source>
</evidence>
<proteinExistence type="predicted"/>
<sequence length="295" mass="32749">MKTYTAAVRDYLYTTAIKSGERAPQNVQVEFPEIEPIHRAFAPMVRELKFDFSELALATYLQAREAGKELSLLPLSLHGNFHHRSICRLVGGPVDNPKDLAGKRVGVRAYTQTTGMWVRGVLAEDYGVDPDDIAWVTTEGPHVAEYLEPANVERTSGSLVDLARSGDIAAVVMGPKAVPADAPLEPLIQDYKTVEQAWYQRHQTVPINHLLTVRTEILREDPDAVRSVLDAFAAEIDAWTAKSEPGPRGYGHGLTGSIREALRLSIDYAAQQHLISDKPTVEDLFADYNRYLGER</sequence>
<evidence type="ECO:0000259" key="1">
    <source>
        <dbReference type="Pfam" id="PF09084"/>
    </source>
</evidence>
<dbReference type="RefSeq" id="WP_387402425.1">
    <property type="nucleotide sequence ID" value="NZ_JBIAQY010000001.1"/>
</dbReference>
<reference evidence="2 3" key="1">
    <citation type="submission" date="2024-10" db="EMBL/GenBank/DDBJ databases">
        <title>The Natural Products Discovery Center: Release of the First 8490 Sequenced Strains for Exploring Actinobacteria Biosynthetic Diversity.</title>
        <authorList>
            <person name="Kalkreuter E."/>
            <person name="Kautsar S.A."/>
            <person name="Yang D."/>
            <person name="Bader C.D."/>
            <person name="Teijaro C.N."/>
            <person name="Fluegel L."/>
            <person name="Davis C.M."/>
            <person name="Simpson J.R."/>
            <person name="Lauterbach L."/>
            <person name="Steele A.D."/>
            <person name="Gui C."/>
            <person name="Meng S."/>
            <person name="Li G."/>
            <person name="Viehrig K."/>
            <person name="Ye F."/>
            <person name="Su P."/>
            <person name="Kiefer A.F."/>
            <person name="Nichols A."/>
            <person name="Cepeda A.J."/>
            <person name="Yan W."/>
            <person name="Fan B."/>
            <person name="Jiang Y."/>
            <person name="Adhikari A."/>
            <person name="Zheng C.-J."/>
            <person name="Schuster L."/>
            <person name="Cowan T.M."/>
            <person name="Smanski M.J."/>
            <person name="Chevrette M.G."/>
            <person name="De Carvalho L.P.S."/>
            <person name="Shen B."/>
        </authorList>
    </citation>
    <scope>NUCLEOTIDE SEQUENCE [LARGE SCALE GENOMIC DNA]</scope>
    <source>
        <strain evidence="2 3">NPDC002593</strain>
    </source>
</reference>
<gene>
    <name evidence="2" type="ORF">ACFYXQ_01730</name>
</gene>
<name>A0ABW6RSW2_9NOCA</name>
<keyword evidence="3" id="KW-1185">Reference proteome</keyword>